<feature type="transmembrane region" description="Helical" evidence="8">
    <location>
        <begin position="159"/>
        <end position="182"/>
    </location>
</feature>
<sequence length="466" mass="50998">MANATASSLRPFGLRDKVSYAFGDIANDCTFILSSTFLLKFYTDVMGIEAYVVGIMMMVARCVDAVTDMTMGRIVDLTKPGKAGKFRPWILRGSGLVAIMSFLMYPVWFQDMSLAFKTVWMFVTYLLWGSVFYTMVNIPYGSMASAITPEPTQRTQLSVYRNAGATIASLAISAGVPMIVYYQDADGNQIFNGSTFSMVALGFSIAAILCYFVCYFGSTERVKIAPPAKDSKAPKTNFVRNLVTNRALLAIIVAAIFLLLSQLTITSMAQYVFPNFYRNIPAQSTAATIGSLGILALSPVATPLAKKFGKKELSVIGALVGAASYLICFLVRPENVWVFVAFYVIAYLGMGVFNILIWACIIDVIDYSEVKNHIREDGTIYSCYSFARKLGQAASSGLSGALITMVGYTDATKFDPEVTNGIFNIACLVPVIGFVLVALTLIFLYPLSRKVVESNSAELERRRAEK</sequence>
<evidence type="ECO:0000259" key="9">
    <source>
        <dbReference type="PROSITE" id="PS50850"/>
    </source>
</evidence>
<evidence type="ECO:0000256" key="3">
    <source>
        <dbReference type="ARBA" id="ARBA00022475"/>
    </source>
</evidence>
<feature type="transmembrane region" description="Helical" evidence="8">
    <location>
        <begin position="41"/>
        <end position="63"/>
    </location>
</feature>
<feature type="transmembrane region" description="Helical" evidence="8">
    <location>
        <begin position="338"/>
        <end position="365"/>
    </location>
</feature>
<keyword evidence="3" id="KW-1003">Cell membrane</keyword>
<evidence type="ECO:0000256" key="2">
    <source>
        <dbReference type="ARBA" id="ARBA00022448"/>
    </source>
</evidence>
<dbReference type="InterPro" id="IPR018043">
    <property type="entry name" value="Na/Gal_symport_CS"/>
</dbReference>
<evidence type="ECO:0000256" key="1">
    <source>
        <dbReference type="ARBA" id="ARBA00004651"/>
    </source>
</evidence>
<feature type="transmembrane region" description="Helical" evidence="8">
    <location>
        <begin position="421"/>
        <end position="445"/>
    </location>
</feature>
<feature type="transmembrane region" description="Helical" evidence="8">
    <location>
        <begin position="390"/>
        <end position="409"/>
    </location>
</feature>
<name>A0A9D1DQS2_9FIRM</name>
<dbReference type="NCBIfam" id="TIGR00792">
    <property type="entry name" value="gph"/>
    <property type="match status" value="1"/>
</dbReference>
<keyword evidence="6 8" id="KW-1133">Transmembrane helix</keyword>
<dbReference type="PROSITE" id="PS00872">
    <property type="entry name" value="NA_GALACTOSIDE_SYMP"/>
    <property type="match status" value="1"/>
</dbReference>
<dbReference type="InterPro" id="IPR036259">
    <property type="entry name" value="MFS_trans_sf"/>
</dbReference>
<dbReference type="InterPro" id="IPR039672">
    <property type="entry name" value="MFS_2"/>
</dbReference>
<dbReference type="PANTHER" id="PTHR11328:SF24">
    <property type="entry name" value="MAJOR FACILITATOR SUPERFAMILY (MFS) PROFILE DOMAIN-CONTAINING PROTEIN"/>
    <property type="match status" value="1"/>
</dbReference>
<evidence type="ECO:0000256" key="7">
    <source>
        <dbReference type="ARBA" id="ARBA00023136"/>
    </source>
</evidence>
<reference evidence="10" key="1">
    <citation type="submission" date="2020-10" db="EMBL/GenBank/DDBJ databases">
        <authorList>
            <person name="Gilroy R."/>
        </authorList>
    </citation>
    <scope>NUCLEOTIDE SEQUENCE</scope>
    <source>
        <strain evidence="10">ChiSjej1B19-7085</strain>
    </source>
</reference>
<keyword evidence="4 8" id="KW-0812">Transmembrane</keyword>
<feature type="transmembrane region" description="Helical" evidence="8">
    <location>
        <begin position="194"/>
        <end position="217"/>
    </location>
</feature>
<feature type="transmembrane region" description="Helical" evidence="8">
    <location>
        <begin position="89"/>
        <end position="108"/>
    </location>
</feature>
<evidence type="ECO:0000313" key="11">
    <source>
        <dbReference type="Proteomes" id="UP000886785"/>
    </source>
</evidence>
<dbReference type="Pfam" id="PF13347">
    <property type="entry name" value="MFS_2"/>
    <property type="match status" value="1"/>
</dbReference>
<keyword evidence="7 8" id="KW-0472">Membrane</keyword>
<dbReference type="GO" id="GO:0006814">
    <property type="term" value="P:sodium ion transport"/>
    <property type="evidence" value="ECO:0007669"/>
    <property type="project" value="InterPro"/>
</dbReference>
<protein>
    <submittedName>
        <fullName evidence="10">MFS transporter</fullName>
    </submittedName>
</protein>
<evidence type="ECO:0000256" key="4">
    <source>
        <dbReference type="ARBA" id="ARBA00022692"/>
    </source>
</evidence>
<proteinExistence type="predicted"/>
<feature type="transmembrane region" description="Helical" evidence="8">
    <location>
        <begin position="313"/>
        <end position="332"/>
    </location>
</feature>
<dbReference type="SUPFAM" id="SSF103473">
    <property type="entry name" value="MFS general substrate transporter"/>
    <property type="match status" value="1"/>
</dbReference>
<dbReference type="InterPro" id="IPR020846">
    <property type="entry name" value="MFS_dom"/>
</dbReference>
<dbReference type="PANTHER" id="PTHR11328">
    <property type="entry name" value="MAJOR FACILITATOR SUPERFAMILY DOMAIN-CONTAINING PROTEIN"/>
    <property type="match status" value="1"/>
</dbReference>
<gene>
    <name evidence="10" type="ORF">IAA54_06180</name>
</gene>
<evidence type="ECO:0000313" key="10">
    <source>
        <dbReference type="EMBL" id="HIR57238.1"/>
    </source>
</evidence>
<feature type="transmembrane region" description="Helical" evidence="8">
    <location>
        <begin position="238"/>
        <end position="260"/>
    </location>
</feature>
<feature type="domain" description="Major facilitator superfamily (MFS) profile" evidence="9">
    <location>
        <begin position="247"/>
        <end position="466"/>
    </location>
</feature>
<keyword evidence="5" id="KW-0769">Symport</keyword>
<dbReference type="CDD" id="cd17332">
    <property type="entry name" value="MFS_MelB_like"/>
    <property type="match status" value="1"/>
</dbReference>
<comment type="caution">
    <text evidence="10">The sequence shown here is derived from an EMBL/GenBank/DDBJ whole genome shotgun (WGS) entry which is preliminary data.</text>
</comment>
<dbReference type="AlphaFoldDB" id="A0A9D1DQS2"/>
<reference evidence="10" key="2">
    <citation type="journal article" date="2021" name="PeerJ">
        <title>Extensive microbial diversity within the chicken gut microbiome revealed by metagenomics and culture.</title>
        <authorList>
            <person name="Gilroy R."/>
            <person name="Ravi A."/>
            <person name="Getino M."/>
            <person name="Pursley I."/>
            <person name="Horton D.L."/>
            <person name="Alikhan N.F."/>
            <person name="Baker D."/>
            <person name="Gharbi K."/>
            <person name="Hall N."/>
            <person name="Watson M."/>
            <person name="Adriaenssens E.M."/>
            <person name="Foster-Nyarko E."/>
            <person name="Jarju S."/>
            <person name="Secka A."/>
            <person name="Antonio M."/>
            <person name="Oren A."/>
            <person name="Chaudhuri R.R."/>
            <person name="La Ragione R."/>
            <person name="Hildebrand F."/>
            <person name="Pallen M.J."/>
        </authorList>
    </citation>
    <scope>NUCLEOTIDE SEQUENCE</scope>
    <source>
        <strain evidence="10">ChiSjej1B19-7085</strain>
    </source>
</reference>
<dbReference type="EMBL" id="DVHF01000073">
    <property type="protein sequence ID" value="HIR57238.1"/>
    <property type="molecule type" value="Genomic_DNA"/>
</dbReference>
<keyword evidence="2" id="KW-0813">Transport</keyword>
<organism evidence="10 11">
    <name type="scientific">Candidatus Gallacutalibacter pullicola</name>
    <dbReference type="NCBI Taxonomy" id="2840830"/>
    <lineage>
        <taxon>Bacteria</taxon>
        <taxon>Bacillati</taxon>
        <taxon>Bacillota</taxon>
        <taxon>Clostridia</taxon>
        <taxon>Eubacteriales</taxon>
        <taxon>Candidatus Gallacutalibacter</taxon>
    </lineage>
</organism>
<dbReference type="GO" id="GO:0015293">
    <property type="term" value="F:symporter activity"/>
    <property type="evidence" value="ECO:0007669"/>
    <property type="project" value="UniProtKB-KW"/>
</dbReference>
<comment type="subcellular location">
    <subcellularLocation>
        <location evidence="1">Cell membrane</location>
        <topology evidence="1">Multi-pass membrane protein</topology>
    </subcellularLocation>
</comment>
<feature type="transmembrane region" description="Helical" evidence="8">
    <location>
        <begin position="120"/>
        <end position="138"/>
    </location>
</feature>
<evidence type="ECO:0000256" key="5">
    <source>
        <dbReference type="ARBA" id="ARBA00022847"/>
    </source>
</evidence>
<accession>A0A9D1DQS2</accession>
<dbReference type="Proteomes" id="UP000886785">
    <property type="component" value="Unassembled WGS sequence"/>
</dbReference>
<dbReference type="InterPro" id="IPR001927">
    <property type="entry name" value="Na/Gal_symport"/>
</dbReference>
<dbReference type="GO" id="GO:0008643">
    <property type="term" value="P:carbohydrate transport"/>
    <property type="evidence" value="ECO:0007669"/>
    <property type="project" value="InterPro"/>
</dbReference>
<evidence type="ECO:0000256" key="8">
    <source>
        <dbReference type="SAM" id="Phobius"/>
    </source>
</evidence>
<dbReference type="PROSITE" id="PS50850">
    <property type="entry name" value="MFS"/>
    <property type="match status" value="1"/>
</dbReference>
<dbReference type="GO" id="GO:0005886">
    <property type="term" value="C:plasma membrane"/>
    <property type="evidence" value="ECO:0007669"/>
    <property type="project" value="UniProtKB-SubCell"/>
</dbReference>
<feature type="transmembrane region" description="Helical" evidence="8">
    <location>
        <begin position="280"/>
        <end position="301"/>
    </location>
</feature>
<evidence type="ECO:0000256" key="6">
    <source>
        <dbReference type="ARBA" id="ARBA00022989"/>
    </source>
</evidence>
<dbReference type="Gene3D" id="1.20.1250.20">
    <property type="entry name" value="MFS general substrate transporter like domains"/>
    <property type="match status" value="2"/>
</dbReference>